<name>A0A0B7NWK0_9FUNG</name>
<proteinExistence type="predicted"/>
<dbReference type="AlphaFoldDB" id="A0A0B7NWK0"/>
<dbReference type="OrthoDB" id="2260786at2759"/>
<accession>A0A0B7NWK0</accession>
<reference evidence="1 2" key="1">
    <citation type="submission" date="2014-09" db="EMBL/GenBank/DDBJ databases">
        <authorList>
            <person name="Ellenberger Sabrina"/>
        </authorList>
    </citation>
    <scope>NUCLEOTIDE SEQUENCE [LARGE SCALE GENOMIC DNA]</scope>
    <source>
        <strain evidence="1 2">CBS 412.66</strain>
    </source>
</reference>
<dbReference type="EMBL" id="LN734067">
    <property type="protein sequence ID" value="CEP19748.1"/>
    <property type="molecule type" value="Genomic_DNA"/>
</dbReference>
<keyword evidence="2" id="KW-1185">Reference proteome</keyword>
<protein>
    <submittedName>
        <fullName evidence="1">Uncharacterized protein</fullName>
    </submittedName>
</protein>
<evidence type="ECO:0000313" key="2">
    <source>
        <dbReference type="Proteomes" id="UP000054107"/>
    </source>
</evidence>
<gene>
    <name evidence="1" type="primary">PARPA_14064.1 scaffold 47526</name>
</gene>
<sequence>MVSYMIKDYIDSFNADDQKSVSPFIVFCSRVDFSLALLQIFRSAQVQNDAWCSRFPTNPNSAALDCDILIVTNVLQAGHSLDTHFKSSYDILFNNVLSFREELQFISCLRYLGRTDDIRAVKNAWIEAGKSNQHIANATKLQQSLSSLYNSDKANYCKGTATCIINRFWSKCFKRIGLKLDTSSGRIPPHISNLAQALCICKALITDDHFIHITSIISPDIIVECNEIWEANMAIDNDR</sequence>
<dbReference type="Proteomes" id="UP000054107">
    <property type="component" value="Unassembled WGS sequence"/>
</dbReference>
<evidence type="ECO:0000313" key="1">
    <source>
        <dbReference type="EMBL" id="CEP19748.1"/>
    </source>
</evidence>
<organism evidence="1 2">
    <name type="scientific">Parasitella parasitica</name>
    <dbReference type="NCBI Taxonomy" id="35722"/>
    <lineage>
        <taxon>Eukaryota</taxon>
        <taxon>Fungi</taxon>
        <taxon>Fungi incertae sedis</taxon>
        <taxon>Mucoromycota</taxon>
        <taxon>Mucoromycotina</taxon>
        <taxon>Mucoromycetes</taxon>
        <taxon>Mucorales</taxon>
        <taxon>Mucorineae</taxon>
        <taxon>Mucoraceae</taxon>
        <taxon>Parasitella</taxon>
    </lineage>
</organism>